<feature type="transmembrane region" description="Helical" evidence="1">
    <location>
        <begin position="583"/>
        <end position="610"/>
    </location>
</feature>
<proteinExistence type="predicted"/>
<feature type="transmembrane region" description="Helical" evidence="1">
    <location>
        <begin position="711"/>
        <end position="731"/>
    </location>
</feature>
<organism evidence="2">
    <name type="scientific">viral metagenome</name>
    <dbReference type="NCBI Taxonomy" id="1070528"/>
    <lineage>
        <taxon>unclassified sequences</taxon>
        <taxon>metagenomes</taxon>
        <taxon>organismal metagenomes</taxon>
    </lineage>
</organism>
<protein>
    <submittedName>
        <fullName evidence="2">Uncharacterized protein</fullName>
    </submittedName>
</protein>
<accession>A0A6C0LF83</accession>
<evidence type="ECO:0000256" key="1">
    <source>
        <dbReference type="SAM" id="Phobius"/>
    </source>
</evidence>
<dbReference type="AlphaFoldDB" id="A0A6C0LF83"/>
<keyword evidence="1" id="KW-0472">Membrane</keyword>
<keyword evidence="1" id="KW-1133">Transmembrane helix</keyword>
<name>A0A6C0LF83_9ZZZZ</name>
<keyword evidence="1" id="KW-0812">Transmembrane</keyword>
<evidence type="ECO:0000313" key="2">
    <source>
        <dbReference type="EMBL" id="QHU29203.1"/>
    </source>
</evidence>
<dbReference type="EMBL" id="MN740482">
    <property type="protein sequence ID" value="QHU29203.1"/>
    <property type="molecule type" value="Genomic_DNA"/>
</dbReference>
<sequence length="920" mass="102109">MSVCSNLSLHNYICKENKKGNSAYSIHTANPQLPRPGANITISDTEIALSAKAKNHYFLADEKAHCSEKWQHWFCIPNYHNRNRIKNDPDTDTMTIGKCYTYCKTGYAPALNKVDKCSIGDNEDDLLFNPLAIIAMFGTNLYNKTTDPVIPDYGNIRDTIGIRGSYLNDLYRVNNNNAFITREQQDSIVSNTIDVLIPNRNTIGDQASYLNVPMGMPNAPMGMPNARMGMPNAPNAPMGMPNAPNARMGMPNAPKAPMGMPNAPNAPMGMPNVPNAPMGMPNAPNAPMGMPNAPKAPMGMPNVPNAPMGMPNAPNARMGMPNAPMGMPNAPNAPMGMPNAPQELQNSRQRAKYKNQERILLNIIKTFRNKGIDEDEQNMSRAIIAIKDDIKKATDVFIHSYIQQIKFSNKKQENLLYKIKNYEFDMLKLQAVFGNDKNDKDRLKNAISYANIIMNLICKEGKTNIDTRIRQLFKFNKIVLAKKEEDNLIKIFKTACYNCFTVNYDVFKEYLQTTFATDGDTVFYNRADAVIQYGDTVLYTCGIAAGDLDTVSSELQYNIPYYNNITFYDHQILSEYSDNEKMFVYILTTFGICLGFVVATCIIYAILLYIKQPKGAGLTKIIHYINYCSLFYSFITNIIISLFSYLYYYVICRYSNSSYTIISMFFKIINIVIIVSLLSYSMNTILNLLNISYCQASNDAGEENCGDSANIYYYMVYLYLIAIYLYSMYLMRYGRTDTEYDLLVNVDVEYQHSVDYIRLLLVEKYLTNIIAMFATYSTNELGIAKNYVPNLPMKQQPMSQRPTGSNLLPGMGVAALGTAGIAGVALSDPSEALGKAGDLFNNAGNAIGDPNVALGKAGDLFNNAGNAIGDPNVALGKAGDLFNNAGNAIGDPSEALGKAGDFFTGNTDSMSDLFSSIWGD</sequence>
<reference evidence="2" key="1">
    <citation type="journal article" date="2020" name="Nature">
        <title>Giant virus diversity and host interactions through global metagenomics.</title>
        <authorList>
            <person name="Schulz F."/>
            <person name="Roux S."/>
            <person name="Paez-Espino D."/>
            <person name="Jungbluth S."/>
            <person name="Walsh D.A."/>
            <person name="Denef V.J."/>
            <person name="McMahon K.D."/>
            <person name="Konstantinidis K.T."/>
            <person name="Eloe-Fadrosh E.A."/>
            <person name="Kyrpides N.C."/>
            <person name="Woyke T."/>
        </authorList>
    </citation>
    <scope>NUCLEOTIDE SEQUENCE</scope>
    <source>
        <strain evidence="2">GVMAG-M-3300027804-47</strain>
    </source>
</reference>
<feature type="transmembrane region" description="Helical" evidence="1">
    <location>
        <begin position="630"/>
        <end position="649"/>
    </location>
</feature>
<feature type="transmembrane region" description="Helical" evidence="1">
    <location>
        <begin position="661"/>
        <end position="680"/>
    </location>
</feature>